<dbReference type="PIRSF" id="PIRSF012508">
    <property type="entry name" value="YerC"/>
    <property type="match status" value="1"/>
</dbReference>
<dbReference type="InterPro" id="IPR000831">
    <property type="entry name" value="Trp_repress"/>
</dbReference>
<dbReference type="Gene3D" id="1.10.1270.10">
    <property type="entry name" value="TrpR-like"/>
    <property type="match status" value="1"/>
</dbReference>
<protein>
    <submittedName>
        <fullName evidence="1">Transposase</fullName>
    </submittedName>
</protein>
<gene>
    <name evidence="1" type="ORF">EP47_12030</name>
</gene>
<dbReference type="PANTHER" id="PTHR40080">
    <property type="entry name" value="LMO1763 PROTEIN"/>
    <property type="match status" value="1"/>
</dbReference>
<dbReference type="InterPro" id="IPR038116">
    <property type="entry name" value="TrpR-like_sf"/>
</dbReference>
<dbReference type="AlphaFoldDB" id="A0A0A2SQW8"/>
<dbReference type="PANTHER" id="PTHR40080:SF1">
    <property type="entry name" value="TRPR-LIKE PROTEIN YERC_YECD"/>
    <property type="match status" value="1"/>
</dbReference>
<accession>A0A0A2SQW8</accession>
<evidence type="ECO:0000313" key="1">
    <source>
        <dbReference type="EMBL" id="KGP63510.1"/>
    </source>
</evidence>
<organism evidence="1 2">
    <name type="scientific">Legionella norrlandica</name>
    <dbReference type="NCBI Taxonomy" id="1498499"/>
    <lineage>
        <taxon>Bacteria</taxon>
        <taxon>Pseudomonadati</taxon>
        <taxon>Pseudomonadota</taxon>
        <taxon>Gammaproteobacteria</taxon>
        <taxon>Legionellales</taxon>
        <taxon>Legionellaceae</taxon>
        <taxon>Legionella</taxon>
    </lineage>
</organism>
<name>A0A0A2SQW8_9GAMM</name>
<dbReference type="STRING" id="1498499.EP47_12030"/>
<dbReference type="GO" id="GO:0003700">
    <property type="term" value="F:DNA-binding transcription factor activity"/>
    <property type="evidence" value="ECO:0007669"/>
    <property type="project" value="InterPro"/>
</dbReference>
<evidence type="ECO:0000313" key="2">
    <source>
        <dbReference type="Proteomes" id="UP000054422"/>
    </source>
</evidence>
<dbReference type="Pfam" id="PF01371">
    <property type="entry name" value="Trp_repressor"/>
    <property type="match status" value="1"/>
</dbReference>
<dbReference type="Proteomes" id="UP000054422">
    <property type="component" value="Unassembled WGS sequence"/>
</dbReference>
<comment type="caution">
    <text evidence="1">The sequence shown here is derived from an EMBL/GenBank/DDBJ whole genome shotgun (WGS) entry which is preliminary data.</text>
</comment>
<dbReference type="InterPro" id="IPR013368">
    <property type="entry name" value="YecD_YerC"/>
</dbReference>
<keyword evidence="2" id="KW-1185">Reference proteome</keyword>
<sequence length="98" mass="11026">MKIHGSFNNSALSNLMHAISLIRNEQEAMQFFTDLCTPAELESMADRWQVVPLLQKGIPYRTIHEETGVSVTTVTRVARCLSFGSGGYRLIAERLEKL</sequence>
<dbReference type="NCBIfam" id="TIGR02531">
    <property type="entry name" value="yecD_yerC"/>
    <property type="match status" value="1"/>
</dbReference>
<dbReference type="RefSeq" id="WP_035888641.1">
    <property type="nucleotide sequence ID" value="NZ_JNCF01000015.1"/>
</dbReference>
<dbReference type="OrthoDB" id="2621539at2"/>
<dbReference type="GO" id="GO:0043565">
    <property type="term" value="F:sequence-specific DNA binding"/>
    <property type="evidence" value="ECO:0007669"/>
    <property type="project" value="InterPro"/>
</dbReference>
<proteinExistence type="predicted"/>
<dbReference type="SUPFAM" id="SSF48295">
    <property type="entry name" value="TrpR-like"/>
    <property type="match status" value="1"/>
</dbReference>
<dbReference type="InterPro" id="IPR010921">
    <property type="entry name" value="Trp_repressor/repl_initiator"/>
</dbReference>
<dbReference type="EMBL" id="JNCF01000015">
    <property type="protein sequence ID" value="KGP63510.1"/>
    <property type="molecule type" value="Genomic_DNA"/>
</dbReference>
<reference evidence="1 2" key="1">
    <citation type="submission" date="2014-05" db="EMBL/GenBank/DDBJ databases">
        <authorList>
            <person name="Rizzardi K."/>
            <person name="Winiecka-Krusnell J."/>
            <person name="Ramliden M."/>
            <person name="Alm E."/>
            <person name="Andersson S."/>
            <person name="Byfors S."/>
        </authorList>
    </citation>
    <scope>NUCLEOTIDE SEQUENCE [LARGE SCALE GENOMIC DNA]</scope>
    <source>
        <strain evidence="1 2">LEGN</strain>
    </source>
</reference>